<evidence type="ECO:0000313" key="2">
    <source>
        <dbReference type="Proteomes" id="UP000579281"/>
    </source>
</evidence>
<organism evidence="1 2">
    <name type="scientific">Anaerosolibacter carboniphilus</name>
    <dbReference type="NCBI Taxonomy" id="1417629"/>
    <lineage>
        <taxon>Bacteria</taxon>
        <taxon>Bacillati</taxon>
        <taxon>Bacillota</taxon>
        <taxon>Clostridia</taxon>
        <taxon>Peptostreptococcales</taxon>
        <taxon>Thermotaleaceae</taxon>
        <taxon>Anaerosolibacter</taxon>
    </lineage>
</organism>
<name>A0A841L6D2_9FIRM</name>
<comment type="caution">
    <text evidence="1">The sequence shown here is derived from an EMBL/GenBank/DDBJ whole genome shotgun (WGS) entry which is preliminary data.</text>
</comment>
<gene>
    <name evidence="1" type="ORF">HNQ80_004085</name>
</gene>
<dbReference type="RefSeq" id="WP_184312453.1">
    <property type="nucleotide sequence ID" value="NZ_JACHEN010000030.1"/>
</dbReference>
<proteinExistence type="predicted"/>
<accession>A0A841L6D2</accession>
<dbReference type="EMBL" id="JACHEN010000030">
    <property type="protein sequence ID" value="MBB6217949.1"/>
    <property type="molecule type" value="Genomic_DNA"/>
</dbReference>
<dbReference type="AlphaFoldDB" id="A0A841L6D2"/>
<evidence type="ECO:0000313" key="1">
    <source>
        <dbReference type="EMBL" id="MBB6217949.1"/>
    </source>
</evidence>
<dbReference type="Proteomes" id="UP000579281">
    <property type="component" value="Unassembled WGS sequence"/>
</dbReference>
<protein>
    <submittedName>
        <fullName evidence="1">Uncharacterized protein</fullName>
    </submittedName>
</protein>
<keyword evidence="2" id="KW-1185">Reference proteome</keyword>
<sequence>MLNSISERRVKLRDKYKLYIEVPDQAYLTIYDGDVSTDNARDVLSQYLNYHQDDARVDNVEINHDKNNHSVNIQADLIYVGNDHTKAKMIIPNHLRTGKELEH</sequence>
<reference evidence="1 2" key="1">
    <citation type="submission" date="2020-08" db="EMBL/GenBank/DDBJ databases">
        <title>Genomic Encyclopedia of Type Strains, Phase IV (KMG-IV): sequencing the most valuable type-strain genomes for metagenomic binning, comparative biology and taxonomic classification.</title>
        <authorList>
            <person name="Goeker M."/>
        </authorList>
    </citation>
    <scope>NUCLEOTIDE SEQUENCE [LARGE SCALE GENOMIC DNA]</scope>
    <source>
        <strain evidence="1 2">DSM 103526</strain>
    </source>
</reference>